<evidence type="ECO:0000313" key="4">
    <source>
        <dbReference type="EMBL" id="MDF0752581.1"/>
    </source>
</evidence>
<dbReference type="PANTHER" id="PTHR43489">
    <property type="entry name" value="ISOMERASE"/>
    <property type="match status" value="1"/>
</dbReference>
<feature type="domain" description="Xylose isomerase-like TIM barrel" evidence="3">
    <location>
        <begin position="21"/>
        <end position="247"/>
    </location>
</feature>
<comment type="caution">
    <text evidence="4">The sequence shown here is derived from an EMBL/GenBank/DDBJ whole genome shotgun (WGS) entry which is preliminary data.</text>
</comment>
<dbReference type="RefSeq" id="WP_275710040.1">
    <property type="nucleotide sequence ID" value="NZ_JANCMW010000018.1"/>
</dbReference>
<organism evidence="4 5">
    <name type="scientific">Marinobacter iranensis</name>
    <dbReference type="NCBI Taxonomy" id="2962607"/>
    <lineage>
        <taxon>Bacteria</taxon>
        <taxon>Pseudomonadati</taxon>
        <taxon>Pseudomonadota</taxon>
        <taxon>Gammaproteobacteria</taxon>
        <taxon>Pseudomonadales</taxon>
        <taxon>Marinobacteraceae</taxon>
        <taxon>Marinobacter</taxon>
    </lineage>
</organism>
<comment type="similarity">
    <text evidence="2">Belongs to the hyi family.</text>
</comment>
<evidence type="ECO:0000256" key="2">
    <source>
        <dbReference type="PIRNR" id="PIRNR006241"/>
    </source>
</evidence>
<evidence type="ECO:0000259" key="3">
    <source>
        <dbReference type="Pfam" id="PF01261"/>
    </source>
</evidence>
<dbReference type="Gene3D" id="3.20.20.150">
    <property type="entry name" value="Divalent-metal-dependent TIM barrel enzymes"/>
    <property type="match status" value="1"/>
</dbReference>
<dbReference type="InterPro" id="IPR013022">
    <property type="entry name" value="Xyl_isomerase-like_TIM-brl"/>
</dbReference>
<protein>
    <submittedName>
        <fullName evidence="4">TIM barrel protein</fullName>
    </submittedName>
</protein>
<keyword evidence="1 2" id="KW-0413">Isomerase</keyword>
<evidence type="ECO:0000256" key="1">
    <source>
        <dbReference type="ARBA" id="ARBA00023235"/>
    </source>
</evidence>
<dbReference type="InterPro" id="IPR036237">
    <property type="entry name" value="Xyl_isomerase-like_sf"/>
</dbReference>
<name>A0ABT5YFV3_9GAMM</name>
<gene>
    <name evidence="4" type="ORF">NLU14_20340</name>
</gene>
<dbReference type="InterPro" id="IPR026040">
    <property type="entry name" value="HyI-like"/>
</dbReference>
<dbReference type="PANTHER" id="PTHR43489:SF6">
    <property type="entry name" value="HYDROXYPYRUVATE ISOMERASE-RELATED"/>
    <property type="match status" value="1"/>
</dbReference>
<reference evidence="4" key="1">
    <citation type="submission" date="2022-07" db="EMBL/GenBank/DDBJ databases">
        <title>Marinobacter iranensis a new bacterium isolate from a hipersaline lake in Iran.</title>
        <authorList>
            <person name="Mohammad A.M.A."/>
            <person name="Cristina S.-P."/>
            <person name="Antonio V."/>
        </authorList>
    </citation>
    <scope>NUCLEOTIDE SEQUENCE</scope>
    <source>
        <strain evidence="4">71-i</strain>
    </source>
</reference>
<dbReference type="PIRSF" id="PIRSF006241">
    <property type="entry name" value="HyI"/>
    <property type="match status" value="1"/>
</dbReference>
<dbReference type="SUPFAM" id="SSF51658">
    <property type="entry name" value="Xylose isomerase-like"/>
    <property type="match status" value="1"/>
</dbReference>
<dbReference type="InterPro" id="IPR050417">
    <property type="entry name" value="Sugar_Epim/Isomerase"/>
</dbReference>
<accession>A0ABT5YFV3</accession>
<dbReference type="EMBL" id="JANCMW010000018">
    <property type="protein sequence ID" value="MDF0752581.1"/>
    <property type="molecule type" value="Genomic_DNA"/>
</dbReference>
<evidence type="ECO:0000313" key="5">
    <source>
        <dbReference type="Proteomes" id="UP001143391"/>
    </source>
</evidence>
<sequence>MLKFAANISLMFQELPFESRFEAAKRAGFDGVEFMFPEGLTCSEVRTLLDDNELKQVLANLPLLPGTKGLAATPGRESLFKEQFQRGMDFALAAGVPLLHVTAGVVRDSEYEDACCTFRSNVMWASEQIEGTNLKLVVEAINQDDVPDYFFRSLDDAHQWTQSLEPLGLLFDLYHCAKEGLNVLSACKENCEKAAHIQIAGHPGRHEPDHGSLPYRSLLEAIDKSRYRGWVGCEYIPAKRTLPGLSWVGELTT</sequence>
<keyword evidence="5" id="KW-1185">Reference proteome</keyword>
<proteinExistence type="inferred from homology"/>
<dbReference type="Proteomes" id="UP001143391">
    <property type="component" value="Unassembled WGS sequence"/>
</dbReference>
<dbReference type="Pfam" id="PF01261">
    <property type="entry name" value="AP_endonuc_2"/>
    <property type="match status" value="1"/>
</dbReference>